<dbReference type="Gene3D" id="1.20.58.1380">
    <property type="match status" value="1"/>
</dbReference>
<evidence type="ECO:0000259" key="10">
    <source>
        <dbReference type="Pfam" id="PF08801"/>
    </source>
</evidence>
<keyword evidence="4" id="KW-0509">mRNA transport</keyword>
<sequence>MERHNPMTPKSRSSRQSSIYGRDMRPRVSAVNTVLKTPLHIVERYGMPVPVLIEEAFAFSDRNAIITAKISDCGYAWVVCGRKLLMWQFQLSYLGNSPKQRKFPICYELRLPQSDLAHRAELVAVFFNRNAVHPSCVAVSPEGMVRYWSDVTQDHCSVDKHVDLNGQECDSLIYIGVMGCVFVTTTCTVVLVQHKQGYYGPEIHCKTLKTSSSWLGGISRRVSSIFFGPMSADQGNETRIIRLLSVPGIQQIVAVYVLAGLTFQKWLLSDQETEQLIWTTDLSRSIRDAFRLNVNHWDGSDYMDVDIWILDIQTDRDGVLMLCAAVNLHMSPQVYYAMASLSTQGANPPTQLKDFLLLNLMSLYNDDNPGDALSWRFIMSGSNAYVYGPKVITVIKPQEEVDTLAFHNANDHLFNGATCSGHPIFFSKQHGLVTISTTGVDMSLSLTPHTSILETSLHDQSLATNNLSVYHMNPHEMYTAHRDTAGQLKAAFIFHVKNELTECYDVVNKLFPSDIPLVPGFDGPLDTAVVKIGCDILDDIPAGDPRWTHGERSRQGVGSSHSMLVMHQLVDKQKAFTLFLNFLKESGLWDKLAGITVKDNQMTTIHRLAEFAEKNTAAIVMKGLPITYMFETTLGSVVKHYNTETGSNLSNQDIFFREVSRIHEGINCLSKICEDIAHSGSGPMNVSAAIQEANSIILSVLTEVLQYRKQQKVFFNLTDVANSLKLEYLPWTAAAGSEGLADSLMLQHSLTINYGLKLTTQAQEDLRAQLIDNFVLLTDVILDGRKNHLASVAPGGREKVLYKQYCSDRHKLIKPLVEEKAYERAAMLAEKYLDFEILMTVCERIDSEDRLNEYMRRFKDTGFPEFVYSWHLKHGKPAKLIDRYRRVGGQVPEGQNRLSKFLVSYPEIGWIQQIFDKDFSAAAETLKILGEKESERVTKQKTAFSLSKLAKLAAPNSEDTNKHLDEINKRLELIAYQEQVPDYVLQQYGFDAINPRVLHPKDLIALYTCTEYTDATEVDFRKALDVAKYISDEYEKIELVLQIWRAALLRDTWEFPNLDSPLECLQATLFFKIVDLSIVLGADPTNLLPPLDMLIDDTSLNDLNDNKNFQSLLKMGYEHFHRTQLL</sequence>
<dbReference type="GO" id="GO:0000972">
    <property type="term" value="P:transcription-dependent tethering of RNA polymerase II gene DNA at nuclear periphery"/>
    <property type="evidence" value="ECO:0007669"/>
    <property type="project" value="TreeGrafter"/>
</dbReference>
<keyword evidence="3" id="KW-0813">Transport</keyword>
<dbReference type="InterPro" id="IPR014908">
    <property type="entry name" value="Nucleoporin_Nup133/Nup155_N"/>
</dbReference>
<evidence type="ECO:0000256" key="4">
    <source>
        <dbReference type="ARBA" id="ARBA00022816"/>
    </source>
</evidence>
<evidence type="ECO:0000256" key="1">
    <source>
        <dbReference type="ARBA" id="ARBA00004259"/>
    </source>
</evidence>
<dbReference type="FunCoup" id="A0A6J2XB75">
    <property type="interactions" value="2322"/>
</dbReference>
<comment type="subcellular location">
    <subcellularLocation>
        <location evidence="1">Nucleus envelope</location>
    </subcellularLocation>
</comment>
<name>A0A6J2XB75_SITOR</name>
<feature type="domain" description="Nucleoporin Nup133/Nup155-like C-terminal" evidence="9">
    <location>
        <begin position="696"/>
        <end position="987"/>
    </location>
</feature>
<dbReference type="InParanoid" id="A0A6J2XB75"/>
<evidence type="ECO:0000256" key="2">
    <source>
        <dbReference type="ARBA" id="ARBA00005569"/>
    </source>
</evidence>
<evidence type="ECO:0000256" key="8">
    <source>
        <dbReference type="SAM" id="MobiDB-lite"/>
    </source>
</evidence>
<dbReference type="Pfam" id="PF08801">
    <property type="entry name" value="Nucleoporin_N"/>
    <property type="match status" value="1"/>
</dbReference>
<dbReference type="InterPro" id="IPR007187">
    <property type="entry name" value="Nucleoporin_Nup133/Nup155_C"/>
</dbReference>
<keyword evidence="11" id="KW-1185">Reference proteome</keyword>
<dbReference type="AlphaFoldDB" id="A0A6J2XB75"/>
<dbReference type="Gene3D" id="1.25.40.700">
    <property type="match status" value="1"/>
</dbReference>
<feature type="region of interest" description="Disordered" evidence="8">
    <location>
        <begin position="1"/>
        <end position="20"/>
    </location>
</feature>
<dbReference type="Proteomes" id="UP000504635">
    <property type="component" value="Unplaced"/>
</dbReference>
<dbReference type="Pfam" id="PF03177">
    <property type="entry name" value="Nucleoporin_C"/>
    <property type="match status" value="1"/>
</dbReference>
<keyword evidence="7" id="KW-0539">Nucleus</keyword>
<dbReference type="PANTHER" id="PTHR13405:SF11">
    <property type="entry name" value="NUCLEAR PORE COMPLEX PROTEIN NUP133"/>
    <property type="match status" value="1"/>
</dbReference>
<dbReference type="PANTHER" id="PTHR13405">
    <property type="entry name" value="NUCLEAR PORE COMPLEX PROTEIN NUP133"/>
    <property type="match status" value="1"/>
</dbReference>
<dbReference type="GeneID" id="115876771"/>
<dbReference type="SUPFAM" id="SSF117289">
    <property type="entry name" value="Nucleoporin domain"/>
    <property type="match status" value="1"/>
</dbReference>
<evidence type="ECO:0000313" key="12">
    <source>
        <dbReference type="RefSeq" id="XP_030748548.1"/>
    </source>
</evidence>
<reference evidence="12" key="1">
    <citation type="submission" date="2025-08" db="UniProtKB">
        <authorList>
            <consortium name="RefSeq"/>
        </authorList>
    </citation>
    <scope>IDENTIFICATION</scope>
    <source>
        <tissue evidence="12">Gonads</tissue>
    </source>
</reference>
<dbReference type="GO" id="GO:0031080">
    <property type="term" value="C:nuclear pore outer ring"/>
    <property type="evidence" value="ECO:0007669"/>
    <property type="project" value="TreeGrafter"/>
</dbReference>
<evidence type="ECO:0000256" key="6">
    <source>
        <dbReference type="ARBA" id="ARBA00023010"/>
    </source>
</evidence>
<evidence type="ECO:0000256" key="7">
    <source>
        <dbReference type="ARBA" id="ARBA00023242"/>
    </source>
</evidence>
<protein>
    <submittedName>
        <fullName evidence="12">Nuclear pore complex protein Nup133</fullName>
    </submittedName>
</protein>
<evidence type="ECO:0000256" key="5">
    <source>
        <dbReference type="ARBA" id="ARBA00022927"/>
    </source>
</evidence>
<dbReference type="CTD" id="55746"/>
<dbReference type="Gene3D" id="2.130.10.10">
    <property type="entry name" value="YVTN repeat-like/Quinoprotein amine dehydrogenase"/>
    <property type="match status" value="1"/>
</dbReference>
<organism evidence="11 12">
    <name type="scientific">Sitophilus oryzae</name>
    <name type="common">Rice weevil</name>
    <name type="synonym">Curculio oryzae</name>
    <dbReference type="NCBI Taxonomy" id="7048"/>
    <lineage>
        <taxon>Eukaryota</taxon>
        <taxon>Metazoa</taxon>
        <taxon>Ecdysozoa</taxon>
        <taxon>Arthropoda</taxon>
        <taxon>Hexapoda</taxon>
        <taxon>Insecta</taxon>
        <taxon>Pterygota</taxon>
        <taxon>Neoptera</taxon>
        <taxon>Endopterygota</taxon>
        <taxon>Coleoptera</taxon>
        <taxon>Polyphaga</taxon>
        <taxon>Cucujiformia</taxon>
        <taxon>Curculionidae</taxon>
        <taxon>Dryophthorinae</taxon>
        <taxon>Sitophilus</taxon>
    </lineage>
</organism>
<feature type="compositionally biased region" description="Polar residues" evidence="8">
    <location>
        <begin position="8"/>
        <end position="19"/>
    </location>
</feature>
<dbReference type="InterPro" id="IPR037624">
    <property type="entry name" value="Nup133-like"/>
</dbReference>
<dbReference type="OrthoDB" id="103454at2759"/>
<proteinExistence type="inferred from homology"/>
<dbReference type="GO" id="GO:0006606">
    <property type="term" value="P:protein import into nucleus"/>
    <property type="evidence" value="ECO:0007669"/>
    <property type="project" value="TreeGrafter"/>
</dbReference>
<evidence type="ECO:0000256" key="3">
    <source>
        <dbReference type="ARBA" id="ARBA00022448"/>
    </source>
</evidence>
<dbReference type="InterPro" id="IPR015943">
    <property type="entry name" value="WD40/YVTN_repeat-like_dom_sf"/>
</dbReference>
<keyword evidence="5" id="KW-0653">Protein transport</keyword>
<dbReference type="KEGG" id="soy:115876771"/>
<gene>
    <name evidence="12" type="primary">LOC115876771</name>
</gene>
<evidence type="ECO:0000259" key="9">
    <source>
        <dbReference type="Pfam" id="PF03177"/>
    </source>
</evidence>
<dbReference type="GO" id="GO:0016973">
    <property type="term" value="P:poly(A)+ mRNA export from nucleus"/>
    <property type="evidence" value="ECO:0007669"/>
    <property type="project" value="TreeGrafter"/>
</dbReference>
<keyword evidence="6" id="KW-0811">Translocation</keyword>
<evidence type="ECO:0000313" key="11">
    <source>
        <dbReference type="Proteomes" id="UP000504635"/>
    </source>
</evidence>
<feature type="domain" description="Nucleoporin Nup133/Nup155-like N-terminal" evidence="10">
    <location>
        <begin position="46"/>
        <end position="344"/>
    </location>
</feature>
<comment type="similarity">
    <text evidence="2">Belongs to the nucleoporin Nup133 family.</text>
</comment>
<dbReference type="RefSeq" id="XP_030748548.1">
    <property type="nucleotide sequence ID" value="XM_030892688.1"/>
</dbReference>
<accession>A0A6J2XB75</accession>
<dbReference type="GO" id="GO:0017056">
    <property type="term" value="F:structural constituent of nuclear pore"/>
    <property type="evidence" value="ECO:0007669"/>
    <property type="project" value="InterPro"/>
</dbReference>